<protein>
    <submittedName>
        <fullName evidence="2">Uncharacterized protein</fullName>
    </submittedName>
</protein>
<evidence type="ECO:0000313" key="3">
    <source>
        <dbReference type="Proteomes" id="UP001231189"/>
    </source>
</evidence>
<dbReference type="EMBL" id="JAUUTY010000007">
    <property type="protein sequence ID" value="KAK1608898.1"/>
    <property type="molecule type" value="Genomic_DNA"/>
</dbReference>
<reference evidence="2" key="1">
    <citation type="submission" date="2023-07" db="EMBL/GenBank/DDBJ databases">
        <title>A chromosome-level genome assembly of Lolium multiflorum.</title>
        <authorList>
            <person name="Chen Y."/>
            <person name="Copetti D."/>
            <person name="Kolliker R."/>
            <person name="Studer B."/>
        </authorList>
    </citation>
    <scope>NUCLEOTIDE SEQUENCE</scope>
    <source>
        <strain evidence="2">02402/16</strain>
        <tissue evidence="2">Leaf</tissue>
    </source>
</reference>
<dbReference type="CDD" id="cd00303">
    <property type="entry name" value="retropepsin_like"/>
    <property type="match status" value="1"/>
</dbReference>
<evidence type="ECO:0000313" key="2">
    <source>
        <dbReference type="EMBL" id="KAK1608898.1"/>
    </source>
</evidence>
<feature type="compositionally biased region" description="Low complexity" evidence="1">
    <location>
        <begin position="123"/>
        <end position="134"/>
    </location>
</feature>
<feature type="compositionally biased region" description="Basic and acidic residues" evidence="1">
    <location>
        <begin position="150"/>
        <end position="162"/>
    </location>
</feature>
<organism evidence="2 3">
    <name type="scientific">Lolium multiflorum</name>
    <name type="common">Italian ryegrass</name>
    <name type="synonym">Lolium perenne subsp. multiflorum</name>
    <dbReference type="NCBI Taxonomy" id="4521"/>
    <lineage>
        <taxon>Eukaryota</taxon>
        <taxon>Viridiplantae</taxon>
        <taxon>Streptophyta</taxon>
        <taxon>Embryophyta</taxon>
        <taxon>Tracheophyta</taxon>
        <taxon>Spermatophyta</taxon>
        <taxon>Magnoliopsida</taxon>
        <taxon>Liliopsida</taxon>
        <taxon>Poales</taxon>
        <taxon>Poaceae</taxon>
        <taxon>BOP clade</taxon>
        <taxon>Pooideae</taxon>
        <taxon>Poodae</taxon>
        <taxon>Poeae</taxon>
        <taxon>Poeae Chloroplast Group 2 (Poeae type)</taxon>
        <taxon>Loliodinae</taxon>
        <taxon>Loliinae</taxon>
        <taxon>Lolium</taxon>
    </lineage>
</organism>
<accession>A0AAD8VLH9</accession>
<comment type="caution">
    <text evidence="2">The sequence shown here is derived from an EMBL/GenBank/DDBJ whole genome shotgun (WGS) entry which is preliminary data.</text>
</comment>
<dbReference type="Gene3D" id="2.40.70.10">
    <property type="entry name" value="Acid Proteases"/>
    <property type="match status" value="1"/>
</dbReference>
<feature type="region of interest" description="Disordered" evidence="1">
    <location>
        <begin position="89"/>
        <end position="162"/>
    </location>
</feature>
<sequence length="389" mass="42761">MSESVAAAAEATNAKLDSLAEQLAGLASWMKSVDASVADLSAVTTTLKLHAEDAAARLGVIKSRPHHNLHRPGSYLRHRCRARRQRDGPMGTATTILHGGTITRPPGLADFPRAMKTEQENVRQQQQRSSSSSRTNYRAFHNTNKTKHSGRGDEQKKPEAPRWDDKLEALRAFRKSKGQCFTCGEKWSRTHKCPTQVPLHILEELLDVLPPDPDSASDDDVSSGDELMCVDAAAIAGSTPARRRTIRLHGHVGEHEVLILVDSGSGASFIDTRLVDKLHASPQPCEPSQFVIANGDTMISDTMLPNLAWRTQGHTFEQDMRYCRWAAMILFWARIGWRNSVRCGYTGAIAACVSSIADSALPCRASKTRTRQAGKLLLASSKVFYVEAQ</sequence>
<proteinExistence type="predicted"/>
<keyword evidence="3" id="KW-1185">Reference proteome</keyword>
<dbReference type="InterPro" id="IPR021109">
    <property type="entry name" value="Peptidase_aspartic_dom_sf"/>
</dbReference>
<dbReference type="AlphaFoldDB" id="A0AAD8VLH9"/>
<dbReference type="Pfam" id="PF13650">
    <property type="entry name" value="Asp_protease_2"/>
    <property type="match status" value="1"/>
</dbReference>
<name>A0AAD8VLH9_LOLMU</name>
<gene>
    <name evidence="2" type="ORF">QYE76_032571</name>
</gene>
<evidence type="ECO:0000256" key="1">
    <source>
        <dbReference type="SAM" id="MobiDB-lite"/>
    </source>
</evidence>
<dbReference type="Proteomes" id="UP001231189">
    <property type="component" value="Unassembled WGS sequence"/>
</dbReference>